<keyword evidence="2" id="KW-1185">Reference proteome</keyword>
<gene>
    <name evidence="1" type="ORF">BACCIP111883_04064</name>
</gene>
<name>A0ABM8YTJ8_9BACI</name>
<evidence type="ECO:0000313" key="2">
    <source>
        <dbReference type="Proteomes" id="UP000789833"/>
    </source>
</evidence>
<proteinExistence type="predicted"/>
<dbReference type="Proteomes" id="UP000789833">
    <property type="component" value="Unassembled WGS sequence"/>
</dbReference>
<evidence type="ECO:0000313" key="1">
    <source>
        <dbReference type="EMBL" id="CAG9623268.1"/>
    </source>
</evidence>
<accession>A0ABM8YTJ8</accession>
<evidence type="ECO:0008006" key="3">
    <source>
        <dbReference type="Google" id="ProtNLM"/>
    </source>
</evidence>
<protein>
    <recommendedName>
        <fullName evidence="3">Restriction endonuclease type IV Mrr domain-containing protein</fullName>
    </recommendedName>
</protein>
<organism evidence="1 2">
    <name type="scientific">Sutcliffiella rhizosphaerae</name>
    <dbReference type="NCBI Taxonomy" id="2880967"/>
    <lineage>
        <taxon>Bacteria</taxon>
        <taxon>Bacillati</taxon>
        <taxon>Bacillota</taxon>
        <taxon>Bacilli</taxon>
        <taxon>Bacillales</taxon>
        <taxon>Bacillaceae</taxon>
        <taxon>Sutcliffiella</taxon>
    </lineage>
</organism>
<sequence length="496" mass="58608">MSQNQKWCFIDLTIPDSIEISEAEIQTVLEEYKCKYKFMIEHTIIFDINEAPPLDKIHQLKDEFIKLVKMKTDYSEDEFDLEFYESEEIIFEFNIKNSSLSEEEFLSQLARIQDSEVQEYDTEYKLLKKIDYAERTYSKIPLIHNIRCENIAIFTLKTLNFGIAFIGYMNFSHSMKVSIKTFNFDMLKYLIDKTSELFSDVEWEDNINWKWLLSRKISSGYRENKKHLSKNILMQSFLKMSQSKDIDGSISRLLKDLLDKGYLKEEQYLSISNMNNITRFLQKYNRVIKNHLTDTNIWVDASSGLIFTENDKSDPERVSELNNVENIYAPPQHLLHYVRAYWHQDYIEHIFNVVQEKISSSESELKIIELLTDLQFDFIRSGKPTKSSRDIDLLIRMKNVKNDQEYIVAVEAKRNAHEFSRVKRDIATKISQRYANIFTGFLAVAYFDNGRRSINQNEVMWGHEDNLIKKPCMLCVSTDKETLEQQIIDALSRICT</sequence>
<reference evidence="1 2" key="1">
    <citation type="submission" date="2021-10" db="EMBL/GenBank/DDBJ databases">
        <authorList>
            <person name="Criscuolo A."/>
        </authorList>
    </citation>
    <scope>NUCLEOTIDE SEQUENCE [LARGE SCALE GENOMIC DNA]</scope>
    <source>
        <strain evidence="2">CIP 111883</strain>
    </source>
</reference>
<dbReference type="EMBL" id="CAKJTJ010000041">
    <property type="protein sequence ID" value="CAG9623268.1"/>
    <property type="molecule type" value="Genomic_DNA"/>
</dbReference>
<dbReference type="RefSeq" id="WP_230504557.1">
    <property type="nucleotide sequence ID" value="NZ_CAKJTJ010000041.1"/>
</dbReference>
<comment type="caution">
    <text evidence="1">The sequence shown here is derived from an EMBL/GenBank/DDBJ whole genome shotgun (WGS) entry which is preliminary data.</text>
</comment>